<evidence type="ECO:0000256" key="12">
    <source>
        <dbReference type="ARBA" id="ARBA00047714"/>
    </source>
</evidence>
<keyword evidence="16" id="KW-0645">Protease</keyword>
<evidence type="ECO:0000256" key="10">
    <source>
        <dbReference type="ARBA" id="ARBA00032753"/>
    </source>
</evidence>
<dbReference type="GO" id="GO:0005634">
    <property type="term" value="C:nucleus"/>
    <property type="evidence" value="ECO:0007669"/>
    <property type="project" value="UniProtKB-SubCell"/>
</dbReference>
<comment type="catalytic activity">
    <reaction evidence="9">
        <text>C-terminal L-alpha-aminoacyl-L-glutamyl-[tubulin] + H2O = C-terminal L-alpha-aminoacyl-[tubulin] + L-glutamate</text>
        <dbReference type="Rhea" id="RHEA:63796"/>
        <dbReference type="Rhea" id="RHEA-COMP:16436"/>
        <dbReference type="Rhea" id="RHEA-COMP:16437"/>
        <dbReference type="ChEBI" id="CHEBI:15377"/>
        <dbReference type="ChEBI" id="CHEBI:29985"/>
        <dbReference type="ChEBI" id="CHEBI:90782"/>
        <dbReference type="ChEBI" id="CHEBI:149556"/>
        <dbReference type="EC" id="3.4.17.24"/>
    </reaction>
    <physiologicalReaction direction="left-to-right" evidence="9">
        <dbReference type="Rhea" id="RHEA:63797"/>
    </physiologicalReaction>
</comment>
<dbReference type="RefSeq" id="XP_067079289.1">
    <property type="nucleotide sequence ID" value="XM_067223188.1"/>
</dbReference>
<keyword evidence="7" id="KW-0539">Nucleus</keyword>
<comment type="cofactor">
    <cofactor evidence="1">
        <name>Zn(2+)</name>
        <dbReference type="ChEBI" id="CHEBI:29105"/>
    </cofactor>
</comment>
<evidence type="ECO:0000256" key="14">
    <source>
        <dbReference type="SAM" id="MobiDB-lite"/>
    </source>
</evidence>
<comment type="subcellular location">
    <subcellularLocation>
        <location evidence="3">Cytoplasm</location>
        <location evidence="3">Cytoskeleton</location>
        <location evidence="3">Spindle</location>
    </subcellularLocation>
    <subcellularLocation>
        <location evidence="4">Midbody</location>
    </subcellularLocation>
    <subcellularLocation>
        <location evidence="2">Nucleus</location>
    </subcellularLocation>
</comment>
<dbReference type="GO" id="GO:0004181">
    <property type="term" value="F:metallocarboxypeptidase activity"/>
    <property type="evidence" value="ECO:0007669"/>
    <property type="project" value="InterPro"/>
</dbReference>
<dbReference type="GO" id="GO:0006508">
    <property type="term" value="P:proteolysis"/>
    <property type="evidence" value="ECO:0007669"/>
    <property type="project" value="InterPro"/>
</dbReference>
<dbReference type="Gene3D" id="2.60.40.3120">
    <property type="match status" value="1"/>
</dbReference>
<dbReference type="AlphaFoldDB" id="A0A1G4I7Y6"/>
<evidence type="ECO:0000256" key="3">
    <source>
        <dbReference type="ARBA" id="ARBA00004186"/>
    </source>
</evidence>
<dbReference type="InterPro" id="IPR000834">
    <property type="entry name" value="Peptidase_M14"/>
</dbReference>
<dbReference type="Pfam" id="PF18027">
    <property type="entry name" value="Pepdidase_M14_N"/>
    <property type="match status" value="1"/>
</dbReference>
<evidence type="ECO:0000313" key="17">
    <source>
        <dbReference type="Proteomes" id="UP000195570"/>
    </source>
</evidence>
<dbReference type="FunFam" id="2.60.40.3120:FF:000004">
    <property type="entry name" value="Metallo-peptidase, Clan MC, Family M14"/>
    <property type="match status" value="1"/>
</dbReference>
<dbReference type="GeneID" id="92382672"/>
<evidence type="ECO:0000256" key="6">
    <source>
        <dbReference type="ARBA" id="ARBA00023212"/>
    </source>
</evidence>
<dbReference type="PANTHER" id="PTHR12756:SF46">
    <property type="entry name" value="CYTOSOLIC CARBOXYPEPTIDASE-LIKE PROTEIN 5"/>
    <property type="match status" value="1"/>
</dbReference>
<dbReference type="SUPFAM" id="SSF53187">
    <property type="entry name" value="Zn-dependent exopeptidases"/>
    <property type="match status" value="1"/>
</dbReference>
<dbReference type="PROSITE" id="PS52035">
    <property type="entry name" value="PEPTIDASE_M14"/>
    <property type="match status" value="1"/>
</dbReference>
<name>A0A1G4I7Y6_TRYEQ</name>
<dbReference type="InterPro" id="IPR034286">
    <property type="entry name" value="M14_AGBL5-like"/>
</dbReference>
<dbReference type="Proteomes" id="UP000195570">
    <property type="component" value="Unassembled WGS sequence"/>
</dbReference>
<evidence type="ECO:0000256" key="1">
    <source>
        <dbReference type="ARBA" id="ARBA00001947"/>
    </source>
</evidence>
<proteinExistence type="inferred from homology"/>
<sequence length="773" mass="84265">MMVEAKVQKSLINSESLAGAARGTALGDAREEDPANWAPSPPPNNQREFEFPEDGLSFSSKFDSGNLIQVERTGPFRYLMYTAPDCGNSPQQTNNRQWFHFAIRGGTKGCVLAFTFVGMMHCKMFTYGWMPVVSVCPGKPQYCRLPGRAIVTPLEVMPPTPGYPGFVLKPWAKKGGDGEPEAYGGDEDAEAKGCSEGGMPEINDLTVAGGQTGTKKKKKDQYVAMNLTFDVRIDAETPLKSPYPLGHPQCPAIYVASNHPYSYTTLQQNIKVWKQLASGIMDTTDVSELSGSGKATPYTTDVYFSHEILCKSLDGLNVDLLTITDYLGVSEKRVPLFSNGEAPYSSVRGETSRPHLFSGKLAVVLTARVHPGECPSSHMMHGCIEFLLNKGDPRAEALRSHFVFYIVPMINPDGVARGHTRVDTEGVNLNRAYRTPSKRRHPAPYHIRGLLDSLSETKGKLALFIDMHAHSNKRGMFFYGNSMDAPELLQCLLYTKLVSLNTPYFEFQSCNFSEANMFATGKTGEGRDNSSRVTLYQRTGMIHSYTIEASHVVGNALNGVAALMNSPVEEAEVQQNGTCPRYTTAMFGDVGKALLVALLDLKGWNPMSRLTATAYHNPRGLLMALQRQLQIEIAERYFKLAFMNGGQVALARDSTGDPLVTVMDAMKAEELPEAITIKDGRVFPPLTVKGVPSFLPYDQAVQLLSHTHPSMPPRSFVCGMVRRAMIVSGGSGSGPLRSFCNPNTGIVVAGSGTSVATAAGRRGLLGANRTSFS</sequence>
<comment type="caution">
    <text evidence="16">The sequence shown here is derived from an EMBL/GenBank/DDBJ whole genome shotgun (WGS) entry which is preliminary data.</text>
</comment>
<evidence type="ECO:0000256" key="5">
    <source>
        <dbReference type="ARBA" id="ARBA00005988"/>
    </source>
</evidence>
<comment type="catalytic activity">
    <reaction evidence="12">
        <text>gamma-L-glutamyl-L-glutamyl-[protein] + H2O = L-glutamyl-[protein] + L-glutamate</text>
        <dbReference type="Rhea" id="RHEA:60152"/>
        <dbReference type="Rhea" id="RHEA-COMP:10208"/>
        <dbReference type="Rhea" id="RHEA-COMP:15517"/>
        <dbReference type="ChEBI" id="CHEBI:15377"/>
        <dbReference type="ChEBI" id="CHEBI:29973"/>
        <dbReference type="ChEBI" id="CHEBI:29985"/>
        <dbReference type="ChEBI" id="CHEBI:143622"/>
    </reaction>
    <physiologicalReaction direction="left-to-right" evidence="12">
        <dbReference type="Rhea" id="RHEA:60153"/>
    </physiologicalReaction>
</comment>
<dbReference type="Gene3D" id="3.40.630.10">
    <property type="entry name" value="Zn peptidases"/>
    <property type="match status" value="1"/>
</dbReference>
<feature type="region of interest" description="Disordered" evidence="14">
    <location>
        <begin position="22"/>
        <end position="51"/>
    </location>
</feature>
<dbReference type="Pfam" id="PF00246">
    <property type="entry name" value="Peptidase_M14"/>
    <property type="match status" value="1"/>
</dbReference>
<organism evidence="16 17">
    <name type="scientific">Trypanosoma equiperdum</name>
    <dbReference type="NCBI Taxonomy" id="5694"/>
    <lineage>
        <taxon>Eukaryota</taxon>
        <taxon>Discoba</taxon>
        <taxon>Euglenozoa</taxon>
        <taxon>Kinetoplastea</taxon>
        <taxon>Metakinetoplastina</taxon>
        <taxon>Trypanosomatida</taxon>
        <taxon>Trypanosomatidae</taxon>
        <taxon>Trypanosoma</taxon>
    </lineage>
</organism>
<dbReference type="EMBL" id="CZPT02000874">
    <property type="protein sequence ID" value="SCU68056.1"/>
    <property type="molecule type" value="Genomic_DNA"/>
</dbReference>
<dbReference type="GO" id="GO:0008270">
    <property type="term" value="F:zinc ion binding"/>
    <property type="evidence" value="ECO:0007669"/>
    <property type="project" value="InterPro"/>
</dbReference>
<comment type="similarity">
    <text evidence="5 13">Belongs to the peptidase M14 family.</text>
</comment>
<dbReference type="CDD" id="cd06236">
    <property type="entry name" value="M14_AGBL5_like"/>
    <property type="match status" value="1"/>
</dbReference>
<evidence type="ECO:0000256" key="7">
    <source>
        <dbReference type="ARBA" id="ARBA00023242"/>
    </source>
</evidence>
<dbReference type="GO" id="GO:0005819">
    <property type="term" value="C:spindle"/>
    <property type="evidence" value="ECO:0007669"/>
    <property type="project" value="UniProtKB-SubCell"/>
</dbReference>
<dbReference type="FunFam" id="3.40.630.10:FF:000118">
    <property type="entry name" value="Metallo-peptidase, Clan MC, Family M14"/>
    <property type="match status" value="1"/>
</dbReference>
<evidence type="ECO:0000256" key="11">
    <source>
        <dbReference type="ARBA" id="ARBA00032928"/>
    </source>
</evidence>
<reference evidence="16" key="1">
    <citation type="submission" date="2016-09" db="EMBL/GenBank/DDBJ databases">
        <authorList>
            <person name="Hebert L."/>
            <person name="Moumen B."/>
        </authorList>
    </citation>
    <scope>NUCLEOTIDE SEQUENCE [LARGE SCALE GENOMIC DNA]</scope>
    <source>
        <strain evidence="16">OVI</strain>
    </source>
</reference>
<dbReference type="GO" id="GO:0030496">
    <property type="term" value="C:midbody"/>
    <property type="evidence" value="ECO:0007669"/>
    <property type="project" value="UniProtKB-SubCell"/>
</dbReference>
<gene>
    <name evidence="16" type="ORF">TEOVI_000873800</name>
</gene>
<feature type="domain" description="Peptidase M14" evidence="15">
    <location>
        <begin position="259"/>
        <end position="570"/>
    </location>
</feature>
<accession>A0A1G4I7Y6</accession>
<evidence type="ECO:0000313" key="16">
    <source>
        <dbReference type="EMBL" id="SCU68056.1"/>
    </source>
</evidence>
<evidence type="ECO:0000256" key="8">
    <source>
        <dbReference type="ARBA" id="ARBA00024141"/>
    </source>
</evidence>
<keyword evidence="17" id="KW-1185">Reference proteome</keyword>
<dbReference type="VEuPathDB" id="TriTrypDB:TEOVI_000873800"/>
<keyword evidence="6" id="KW-0963">Cytoplasm</keyword>
<evidence type="ECO:0000256" key="2">
    <source>
        <dbReference type="ARBA" id="ARBA00004123"/>
    </source>
</evidence>
<keyword evidence="16" id="KW-0121">Carboxypeptidase</keyword>
<evidence type="ECO:0000256" key="9">
    <source>
        <dbReference type="ARBA" id="ARBA00024627"/>
    </source>
</evidence>
<keyword evidence="16" id="KW-0378">Hydrolase</keyword>
<protein>
    <recommendedName>
        <fullName evidence="8">Cytosolic carboxypeptidase-like protein 5</fullName>
    </recommendedName>
    <alternativeName>
        <fullName evidence="11">ATP/GTP-binding protein-like 5</fullName>
    </alternativeName>
    <alternativeName>
        <fullName evidence="10">Protein deglutamylase CCP5</fullName>
    </alternativeName>
</protein>
<evidence type="ECO:0000256" key="13">
    <source>
        <dbReference type="PROSITE-ProRule" id="PRU01379"/>
    </source>
</evidence>
<dbReference type="InterPro" id="IPR050821">
    <property type="entry name" value="Cytosolic_carboxypeptidase"/>
</dbReference>
<dbReference type="InterPro" id="IPR040626">
    <property type="entry name" value="Pepdidase_M14_N"/>
</dbReference>
<dbReference type="PANTHER" id="PTHR12756">
    <property type="entry name" value="CYTOSOLIC CARBOXYPEPTIDASE"/>
    <property type="match status" value="1"/>
</dbReference>
<feature type="active site" description="Proton donor/acceptor" evidence="13">
    <location>
        <position position="548"/>
    </location>
</feature>
<keyword evidence="6" id="KW-0206">Cytoskeleton</keyword>
<evidence type="ECO:0000256" key="4">
    <source>
        <dbReference type="ARBA" id="ARBA00004214"/>
    </source>
</evidence>
<evidence type="ECO:0000259" key="15">
    <source>
        <dbReference type="PROSITE" id="PS52035"/>
    </source>
</evidence>